<dbReference type="EMBL" id="FUIE01000015">
    <property type="protein sequence ID" value="SJM49879.1"/>
    <property type="molecule type" value="Genomic_DNA"/>
</dbReference>
<proteinExistence type="predicted"/>
<reference evidence="1 2" key="1">
    <citation type="submission" date="2017-02" db="EMBL/GenBank/DDBJ databases">
        <authorList>
            <person name="Peterson S.W."/>
        </authorList>
    </citation>
    <scope>NUCLEOTIDE SEQUENCE [LARGE SCALE GENOMIC DNA]</scope>
    <source>
        <strain evidence="1 2">3F5N</strain>
    </source>
</reference>
<name>A0A1R4F1S7_BREDI</name>
<organism evidence="1 2">
    <name type="scientific">Brevundimonas diminuta 3F5N</name>
    <dbReference type="NCBI Taxonomy" id="1255603"/>
    <lineage>
        <taxon>Bacteria</taxon>
        <taxon>Pseudomonadati</taxon>
        <taxon>Pseudomonadota</taxon>
        <taxon>Alphaproteobacteria</taxon>
        <taxon>Caulobacterales</taxon>
        <taxon>Caulobacteraceae</taxon>
        <taxon>Brevundimonas</taxon>
    </lineage>
</organism>
<accession>A0A1R4F1S7</accession>
<dbReference type="AlphaFoldDB" id="A0A1R4F1S7"/>
<dbReference type="Proteomes" id="UP000195766">
    <property type="component" value="Unassembled WGS sequence"/>
</dbReference>
<evidence type="ECO:0000313" key="2">
    <source>
        <dbReference type="Proteomes" id="UP000195766"/>
    </source>
</evidence>
<evidence type="ECO:0000313" key="1">
    <source>
        <dbReference type="EMBL" id="SJM49879.1"/>
    </source>
</evidence>
<dbReference type="RefSeq" id="WP_087139097.1">
    <property type="nucleotide sequence ID" value="NZ_FUIE01000015.1"/>
</dbReference>
<sequence>MSGVKHTPVELHAVFNGLYWDVAVGPHDYSQRVASCHANHVLGHGLEDAERHARLFAAAPDLLKAGQNVVEEWGMRTGDDDALLPSSEQPESIAALMRAIARARGEQDGGGE</sequence>
<protein>
    <submittedName>
        <fullName evidence="1">Uncharacterized protein</fullName>
    </submittedName>
</protein>
<gene>
    <name evidence="1" type="ORF">FM111_02105</name>
</gene>